<dbReference type="KEGG" id="cjj:CJJ81176_1431"/>
<organism evidence="2">
    <name type="scientific">Campylobacter jejuni subsp. jejuni serotype O:23/36 (strain 81-176)</name>
    <dbReference type="NCBI Taxonomy" id="354242"/>
    <lineage>
        <taxon>Bacteria</taxon>
        <taxon>Pseudomonadati</taxon>
        <taxon>Campylobacterota</taxon>
        <taxon>Epsilonproteobacteria</taxon>
        <taxon>Campylobacterales</taxon>
        <taxon>Campylobacteraceae</taxon>
        <taxon>Campylobacter</taxon>
    </lineage>
</organism>
<evidence type="ECO:0000313" key="3">
    <source>
        <dbReference type="EMBL" id="EAQ72841.1"/>
    </source>
</evidence>
<sequence length="566" mass="67319">MKEKLFISVRDDGVATRLLSILNAMYLADKFYDIRNMRFFWNDEIVLFGNYYINNNSRKFENCNIIGQSVGKVESIFSSNFIKKHYLENKYLYTTNMAYDKNASYPSHTLDLLRMGFNKNYAYLLEQVLNNKYIYVHQHDLSLQFHGIESNNQYKNKLKEMWSYIDFNQCLKQQILNANQKSNNLDKFIIVHVRSGDIIYNYSNARKFNLEGVYHATPLELAAAIIAKNKYDNIVIVGDDLTSTQMLKDIFKSNRVFHISDFRDDNLSNLELLIFDVVFMSNSSKIYGTYSALVLLSSIIGKNKILQNNYNVFNEQEQYQYFKKYNPFFSQTHNSQKAFSLFHMYLLSFKNKDTCDTSIKYLKKALIYDLDNDKYRIHIIYMLLCNNKFKILERYLSIIMSYRKDIFLSTLFSTNWGGYVYLNILSDFLNYSQRIYNIKYLYPNIFYIITEIIKLNLFAVFLVKQHLSYKLGKRIVQTKSILDIIELPLDLKNIVDSHKRNQLIPYNIKIENCLDYGEALKIKNYFSYKLGLILIKAHKNWYKGGYIKFWFDLYKLKKEYKNKKGK</sequence>
<keyword evidence="2" id="KW-0808">Transferase</keyword>
<gene>
    <name evidence="3" type="ordered locus">CJJ81176_1431</name>
    <name evidence="2" type="ORF">CJB1431c</name>
</gene>
<evidence type="ECO:0000256" key="1">
    <source>
        <dbReference type="SAM" id="Phobius"/>
    </source>
</evidence>
<reference evidence="4" key="4">
    <citation type="submission" date="2006-12" db="EMBL/GenBank/DDBJ databases">
        <authorList>
            <person name="Fouts D.E."/>
            <person name="Nelson K.E."/>
            <person name="Sebastian Y."/>
        </authorList>
    </citation>
    <scope>NUCLEOTIDE SEQUENCE [LARGE SCALE GENOMIC DNA]</scope>
    <source>
        <strain evidence="4">81-176</strain>
    </source>
</reference>
<dbReference type="eggNOG" id="COG1216">
    <property type="taxonomic scope" value="Bacteria"/>
</dbReference>
<name>Q29VV3_CAMJJ</name>
<dbReference type="EMBL" id="CP000538">
    <property type="protein sequence ID" value="EAQ72841.1"/>
    <property type="molecule type" value="Genomic_DNA"/>
</dbReference>
<dbReference type="GO" id="GO:0016740">
    <property type="term" value="F:transferase activity"/>
    <property type="evidence" value="ECO:0007669"/>
    <property type="project" value="UniProtKB-KW"/>
</dbReference>
<protein>
    <submittedName>
        <fullName evidence="2">Putative glycosyl transferase</fullName>
    </submittedName>
    <submittedName>
        <fullName evidence="3">Sugar transferase</fullName>
    </submittedName>
</protein>
<keyword evidence="1" id="KW-1133">Transmembrane helix</keyword>
<accession>Q29VV3</accession>
<evidence type="ECO:0000313" key="2">
    <source>
        <dbReference type="EMBL" id="AAY17135.1"/>
    </source>
</evidence>
<proteinExistence type="predicted"/>
<dbReference type="EMBL" id="AY927785">
    <property type="protein sequence ID" value="AAY17135.1"/>
    <property type="molecule type" value="Genomic_DNA"/>
</dbReference>
<reference evidence="2" key="1">
    <citation type="submission" date="2005-02" db="EMBL/GenBank/DDBJ databases">
        <authorList>
            <person name="Goon S.I."/>
            <person name="Holder L."/>
            <person name="Guerry P."/>
        </authorList>
    </citation>
    <scope>NUCLEOTIDE SEQUENCE</scope>
    <source>
        <strain evidence="2">81-176</strain>
    </source>
</reference>
<evidence type="ECO:0000313" key="4">
    <source>
        <dbReference type="Proteomes" id="UP000000646"/>
    </source>
</evidence>
<reference evidence="3" key="3">
    <citation type="submission" date="2006-12" db="EMBL/GenBank/DDBJ databases">
        <authorList>
            <person name="Fouts D."/>
            <person name="Nelson K."/>
            <person name="Sebastian Y."/>
        </authorList>
    </citation>
    <scope>NUCLEOTIDE SEQUENCE</scope>
    <source>
        <strain evidence="3">81-176</strain>
    </source>
</reference>
<feature type="transmembrane region" description="Helical" evidence="1">
    <location>
        <begin position="445"/>
        <end position="463"/>
    </location>
</feature>
<dbReference type="Proteomes" id="UP000000646">
    <property type="component" value="Chromosome"/>
</dbReference>
<dbReference type="HOGENOM" id="CLU_023165_0_0_7"/>
<keyword evidence="1" id="KW-0472">Membrane</keyword>
<keyword evidence="1" id="KW-0812">Transmembrane</keyword>
<feature type="transmembrane region" description="Helical" evidence="1">
    <location>
        <begin position="406"/>
        <end position="425"/>
    </location>
</feature>
<dbReference type="AlphaFoldDB" id="Q29VV3"/>
<dbReference type="RefSeq" id="WP_002860363.1">
    <property type="nucleotide sequence ID" value="NC_008787.1"/>
</dbReference>
<reference evidence="2" key="2">
    <citation type="submission" date="2006-03" db="EMBL/GenBank/DDBJ databases">
        <title>Global expression profiling of the flagella regulon of Campylobacter jejuni reveals a novel virulence determinant.</title>
        <authorList>
            <person name="Goon S.C."/>
            <person name="Holder L."/>
            <person name="Majam G."/>
            <person name="Lorenzo M."/>
            <person name="Pattarini D."/>
            <person name="Ewing C."/>
            <person name="Batchelor R."/>
            <person name="Guerry P."/>
        </authorList>
    </citation>
    <scope>NUCLEOTIDE SEQUENCE</scope>
    <source>
        <strain evidence="2">81-176</strain>
    </source>
</reference>